<feature type="domain" description="PurM-like N-terminal" evidence="2">
    <location>
        <begin position="33"/>
        <end position="138"/>
    </location>
</feature>
<organism evidence="4 5">
    <name type="scientific">Butyrivibrio fibrisolvens DSM 3071</name>
    <dbReference type="NCBI Taxonomy" id="1121131"/>
    <lineage>
        <taxon>Bacteria</taxon>
        <taxon>Bacillati</taxon>
        <taxon>Bacillota</taxon>
        <taxon>Clostridia</taxon>
        <taxon>Lachnospirales</taxon>
        <taxon>Lachnospiraceae</taxon>
        <taxon>Butyrivibrio</taxon>
    </lineage>
</organism>
<evidence type="ECO:0000256" key="1">
    <source>
        <dbReference type="ARBA" id="ARBA00006243"/>
    </source>
</evidence>
<reference evidence="5" key="1">
    <citation type="submission" date="2016-11" db="EMBL/GenBank/DDBJ databases">
        <authorList>
            <person name="Varghese N."/>
            <person name="Submissions S."/>
        </authorList>
    </citation>
    <scope>NUCLEOTIDE SEQUENCE [LARGE SCALE GENOMIC DNA]</scope>
    <source>
        <strain evidence="5">DSM 3071</strain>
    </source>
</reference>
<protein>
    <submittedName>
        <fullName evidence="4">Hydrogenase maturation factor</fullName>
    </submittedName>
</protein>
<proteinExistence type="inferred from homology"/>
<dbReference type="PANTHER" id="PTHR30303">
    <property type="entry name" value="HYDROGENASE ISOENZYMES FORMATION PROTEIN HYPE"/>
    <property type="match status" value="1"/>
</dbReference>
<dbReference type="InterPro" id="IPR036676">
    <property type="entry name" value="PurM-like_C_sf"/>
</dbReference>
<dbReference type="GeneID" id="89511580"/>
<name>A0A1M5UYX6_BUTFI</name>
<evidence type="ECO:0000259" key="3">
    <source>
        <dbReference type="Pfam" id="PF02769"/>
    </source>
</evidence>
<dbReference type="SUPFAM" id="SSF55326">
    <property type="entry name" value="PurM N-terminal domain-like"/>
    <property type="match status" value="1"/>
</dbReference>
<dbReference type="STRING" id="1121131.SAMN02745229_00797"/>
<evidence type="ECO:0000313" key="5">
    <source>
        <dbReference type="Proteomes" id="UP000184278"/>
    </source>
</evidence>
<keyword evidence="5" id="KW-1185">Reference proteome</keyword>
<dbReference type="Pfam" id="PF02769">
    <property type="entry name" value="AIRS_C"/>
    <property type="match status" value="1"/>
</dbReference>
<dbReference type="Proteomes" id="UP000184278">
    <property type="component" value="Unassembled WGS sequence"/>
</dbReference>
<feature type="domain" description="PurM-like C-terminal" evidence="3">
    <location>
        <begin position="167"/>
        <end position="315"/>
    </location>
</feature>
<dbReference type="EMBL" id="FQXK01000006">
    <property type="protein sequence ID" value="SHH68169.1"/>
    <property type="molecule type" value="Genomic_DNA"/>
</dbReference>
<dbReference type="SUPFAM" id="SSF56042">
    <property type="entry name" value="PurM C-terminal domain-like"/>
    <property type="match status" value="1"/>
</dbReference>
<sequence>MRTGKITENVLKRSVWKQIHNGKYKNGAAGYTDCACFRALENGEDEVLSSTYTVTANLSHCGKYAVVGACNNILAGGGSPFQVLLSITLPKDEQESVIRQVMRDAEDAAIAFGAEIAGGHTEVSGAVNWPLITATAVGYKSGNDMGKEASAKEKKKALLDDAESLDIIVTKWIALSGTAMLAEEKEENISKRYPSFIKDAGLSFGRMDYLSILDEARIAQENGALYMHDLSSGGVFAGLWELGQMAGLGMEVDLKAIPIRQETVEITDVFDVNPYILASAGSLLIAARDGKKMVSALEAEGIPSTIIGKLTKGNDRIIRNEDETRFLDLPQSDEILKILAD</sequence>
<dbReference type="Pfam" id="PF00586">
    <property type="entry name" value="AIRS"/>
    <property type="match status" value="1"/>
</dbReference>
<dbReference type="InterPro" id="IPR036921">
    <property type="entry name" value="PurM-like_N_sf"/>
</dbReference>
<evidence type="ECO:0000313" key="4">
    <source>
        <dbReference type="EMBL" id="SHH68169.1"/>
    </source>
</evidence>
<accession>A0A1M5UYX6</accession>
<dbReference type="InterPro" id="IPR010918">
    <property type="entry name" value="PurM-like_C_dom"/>
</dbReference>
<dbReference type="InterPro" id="IPR016188">
    <property type="entry name" value="PurM-like_N"/>
</dbReference>
<gene>
    <name evidence="4" type="ORF">SAMN02745229_00797</name>
</gene>
<dbReference type="PANTHER" id="PTHR30303:SF4">
    <property type="entry name" value="HYDROGENASE EXPRESSION_FORMATION PROTEIN HYPE"/>
    <property type="match status" value="1"/>
</dbReference>
<dbReference type="GO" id="GO:0051604">
    <property type="term" value="P:protein maturation"/>
    <property type="evidence" value="ECO:0007669"/>
    <property type="project" value="TreeGrafter"/>
</dbReference>
<dbReference type="RefSeq" id="WP_073385700.1">
    <property type="nucleotide sequence ID" value="NZ_FQXK01000006.1"/>
</dbReference>
<dbReference type="Gene3D" id="3.90.650.10">
    <property type="entry name" value="PurM-like C-terminal domain"/>
    <property type="match status" value="1"/>
</dbReference>
<evidence type="ECO:0000259" key="2">
    <source>
        <dbReference type="Pfam" id="PF00586"/>
    </source>
</evidence>
<comment type="similarity">
    <text evidence="1">Belongs to the HypE family.</text>
</comment>
<dbReference type="Gene3D" id="3.30.1330.10">
    <property type="entry name" value="PurM-like, N-terminal domain"/>
    <property type="match status" value="1"/>
</dbReference>
<dbReference type="InterPro" id="IPR011854">
    <property type="entry name" value="HypE"/>
</dbReference>
<dbReference type="AlphaFoldDB" id="A0A1M5UYX6"/>
<dbReference type="OrthoDB" id="153904at2"/>